<keyword evidence="5" id="KW-1185">Reference proteome</keyword>
<dbReference type="InterPro" id="IPR013785">
    <property type="entry name" value="Aldolase_TIM"/>
</dbReference>
<gene>
    <name evidence="4" type="ORF">AWC35_14545</name>
</gene>
<dbReference type="CDD" id="cd00408">
    <property type="entry name" value="DHDPS-like"/>
    <property type="match status" value="1"/>
</dbReference>
<dbReference type="OrthoDB" id="199953at2"/>
<evidence type="ECO:0000256" key="2">
    <source>
        <dbReference type="PIRNR" id="PIRNR001365"/>
    </source>
</evidence>
<organism evidence="4 5">
    <name type="scientific">Gibbsiella quercinecans</name>
    <dbReference type="NCBI Taxonomy" id="929813"/>
    <lineage>
        <taxon>Bacteria</taxon>
        <taxon>Pseudomonadati</taxon>
        <taxon>Pseudomonadota</taxon>
        <taxon>Gammaproteobacteria</taxon>
        <taxon>Enterobacterales</taxon>
        <taxon>Yersiniaceae</taxon>
        <taxon>Gibbsiella</taxon>
    </lineage>
</organism>
<evidence type="ECO:0000256" key="1">
    <source>
        <dbReference type="ARBA" id="ARBA00023239"/>
    </source>
</evidence>
<reference evidence="4 5" key="1">
    <citation type="submission" date="2016-01" db="EMBL/GenBank/DDBJ databases">
        <authorList>
            <person name="Oliw E.H."/>
        </authorList>
    </citation>
    <scope>NUCLEOTIDE SEQUENCE [LARGE SCALE GENOMIC DNA]</scope>
    <source>
        <strain evidence="4 5">FRB97</strain>
    </source>
</reference>
<feature type="active site" description="Schiff-base intermediate with substrate" evidence="3">
    <location>
        <position position="171"/>
    </location>
</feature>
<feature type="active site" description="Proton donor/acceptor" evidence="3">
    <location>
        <position position="142"/>
    </location>
</feature>
<proteinExistence type="inferred from homology"/>
<dbReference type="Proteomes" id="UP000217182">
    <property type="component" value="Chromosome"/>
</dbReference>
<dbReference type="SMART" id="SM01130">
    <property type="entry name" value="DHDPS"/>
    <property type="match status" value="1"/>
</dbReference>
<dbReference type="PANTHER" id="PTHR12128">
    <property type="entry name" value="DIHYDRODIPICOLINATE SYNTHASE"/>
    <property type="match status" value="1"/>
</dbReference>
<dbReference type="Pfam" id="PF00701">
    <property type="entry name" value="DHDPS"/>
    <property type="match status" value="1"/>
</dbReference>
<dbReference type="PANTHER" id="PTHR12128:SF72">
    <property type="entry name" value="DIHYDRODIPICOLINATE SYNTHASE"/>
    <property type="match status" value="1"/>
</dbReference>
<protein>
    <submittedName>
        <fullName evidence="4">Dihydrodipicolinate synthase family protein</fullName>
    </submittedName>
</protein>
<accession>A0A250B2Z0</accession>
<comment type="similarity">
    <text evidence="2">Belongs to the DapA family.</text>
</comment>
<sequence length="319" mass="34573">MLTAHPFHGVYAATLCPMDATGRNIDEESLATHMQEISQVEGIRGLLINGHAGENFALTRAEKRRVVDIARQVCPAHSILIAGINAEDSFDAQAQADDAKQAGANALLLFPPYSWTLSTDAATVLNHHRITNANAQMPMMLYQSGVGTGGMAYTPDILRALVQLPNIVAVKEGSWETAAYDANRRLMQHIAPHVAVMASGDEHLFTCFALGTDGSLVSLAAVIPDLVVALYRAVQAMDLGEARRLHEYIYPLAKAIYGTQPGTHANARLKACLHMLGRFPCATTRAPIPPLDRAQYQHLEAALAHAGAYQRPNTPERRL</sequence>
<name>A0A250B2Z0_9GAMM</name>
<dbReference type="InterPro" id="IPR002220">
    <property type="entry name" value="DapA-like"/>
</dbReference>
<dbReference type="Gene3D" id="3.20.20.70">
    <property type="entry name" value="Aldolase class I"/>
    <property type="match status" value="1"/>
</dbReference>
<dbReference type="KEGG" id="gqu:AWC35_14545"/>
<keyword evidence="1 2" id="KW-0456">Lyase</keyword>
<dbReference type="GO" id="GO:0008840">
    <property type="term" value="F:4-hydroxy-tetrahydrodipicolinate synthase activity"/>
    <property type="evidence" value="ECO:0007669"/>
    <property type="project" value="TreeGrafter"/>
</dbReference>
<dbReference type="RefSeq" id="WP_095847051.1">
    <property type="nucleotide sequence ID" value="NZ_CP014136.1"/>
</dbReference>
<evidence type="ECO:0000313" key="5">
    <source>
        <dbReference type="Proteomes" id="UP000217182"/>
    </source>
</evidence>
<dbReference type="SUPFAM" id="SSF51569">
    <property type="entry name" value="Aldolase"/>
    <property type="match status" value="1"/>
</dbReference>
<evidence type="ECO:0000256" key="3">
    <source>
        <dbReference type="PIRSR" id="PIRSR001365-1"/>
    </source>
</evidence>
<evidence type="ECO:0000313" key="4">
    <source>
        <dbReference type="EMBL" id="ATA20461.1"/>
    </source>
</evidence>
<dbReference type="EMBL" id="CP014136">
    <property type="protein sequence ID" value="ATA20461.1"/>
    <property type="molecule type" value="Genomic_DNA"/>
</dbReference>
<dbReference type="PIRSF" id="PIRSF001365">
    <property type="entry name" value="DHDPS"/>
    <property type="match status" value="1"/>
</dbReference>
<dbReference type="AlphaFoldDB" id="A0A250B2Z0"/>